<gene>
    <name evidence="2" type="ORF">K3169_09635</name>
</gene>
<keyword evidence="3" id="KW-1185">Reference proteome</keyword>
<dbReference type="RefSeq" id="WP_263271232.1">
    <property type="nucleotide sequence ID" value="NZ_CP081201.1"/>
</dbReference>
<evidence type="ECO:0000259" key="1">
    <source>
        <dbReference type="Pfam" id="PF08929"/>
    </source>
</evidence>
<evidence type="ECO:0000313" key="3">
    <source>
        <dbReference type="Proteomes" id="UP001063228"/>
    </source>
</evidence>
<proteinExistence type="predicted"/>
<name>A0ABY6FJK1_9PSED</name>
<dbReference type="Proteomes" id="UP001063228">
    <property type="component" value="Chromosome"/>
</dbReference>
<reference evidence="2" key="1">
    <citation type="submission" date="2021-08" db="EMBL/GenBank/DDBJ databases">
        <title>Complete genome sequence of Pseudomonas phytophila.</title>
        <authorList>
            <person name="Weir B.S."/>
            <person name="Templeton M.D."/>
            <person name="Arshed S."/>
            <person name="Andersen M.T."/>
            <person name="Jayaraman J."/>
        </authorList>
    </citation>
    <scope>NUCLEOTIDE SEQUENCE</scope>
    <source>
        <strain evidence="2">ICMP 23753</strain>
    </source>
</reference>
<dbReference type="SUPFAM" id="SSF140731">
    <property type="entry name" value="PA2201 C-terminal domain-like"/>
    <property type="match status" value="1"/>
</dbReference>
<dbReference type="InterPro" id="IPR028983">
    <property type="entry name" value="PA2201-like_C"/>
</dbReference>
<accession>A0ABY6FJK1</accession>
<dbReference type="Gene3D" id="1.10.3920.10">
    <property type="entry name" value="PA2201 C-terminal domain-like"/>
    <property type="match status" value="1"/>
</dbReference>
<organism evidence="2 3">
    <name type="scientific">Pseudomonas phytophila</name>
    <dbReference type="NCBI Taxonomy" id="2867264"/>
    <lineage>
        <taxon>Bacteria</taxon>
        <taxon>Pseudomonadati</taxon>
        <taxon>Pseudomonadota</taxon>
        <taxon>Gammaproteobacteria</taxon>
        <taxon>Pseudomonadales</taxon>
        <taxon>Pseudomonadaceae</taxon>
        <taxon>Pseudomonas</taxon>
    </lineage>
</organism>
<dbReference type="EMBL" id="CP081201">
    <property type="protein sequence ID" value="UXZ98110.1"/>
    <property type="molecule type" value="Genomic_DNA"/>
</dbReference>
<sequence>MNVRQKFFSQNHYEKFLREHDELVDFFKVNKFKSDSVIEEASQRARYFQALALDKLLATYTAGERIESIIPLLEGLIEKYEIRQQALAEHYGAPEISPLALDDWLNQYEEAVQVISLCILLHRTDLLPRFVKLIDEAGYAGDDTLYEDLLKKVLPDRHDVDEWYHNVYTPLIHAIYADDGKEASSLLQNYCQEWYQAFEQAPWHDTHLQGEDGNYVGYWAIEAGAIAFLYGIDDSKIDQTVYPKDLVEYARNYSGATESQINRIVAGEPCSKTGYWFTPAQANSRRHFQQGDIMPSISDSKWGDTLWYWSGEN</sequence>
<dbReference type="Pfam" id="PF08929">
    <property type="entry name" value="PoNi_C"/>
    <property type="match status" value="1"/>
</dbReference>
<feature type="domain" description="PoNi C-terminal" evidence="1">
    <location>
        <begin position="142"/>
        <end position="246"/>
    </location>
</feature>
<dbReference type="InterPro" id="IPR015025">
    <property type="entry name" value="PoNi_C"/>
</dbReference>
<evidence type="ECO:0000313" key="2">
    <source>
        <dbReference type="EMBL" id="UXZ98110.1"/>
    </source>
</evidence>
<protein>
    <submittedName>
        <fullName evidence="2">DUF1911 domain-containing protein</fullName>
    </submittedName>
</protein>